<dbReference type="Pfam" id="PF01171">
    <property type="entry name" value="ATP_bind_3"/>
    <property type="match status" value="1"/>
</dbReference>
<dbReference type="InterPro" id="IPR011063">
    <property type="entry name" value="TilS/TtcA_N"/>
</dbReference>
<dbReference type="AlphaFoldDB" id="J9CZH7"/>
<feature type="domain" description="Lysidine-tRNA(Ile) synthetase C-terminal" evidence="9">
    <location>
        <begin position="385"/>
        <end position="458"/>
    </location>
</feature>
<dbReference type="Gene3D" id="1.20.59.20">
    <property type="match status" value="1"/>
</dbReference>
<dbReference type="InterPro" id="IPR014729">
    <property type="entry name" value="Rossmann-like_a/b/a_fold"/>
</dbReference>
<dbReference type="InterPro" id="IPR012094">
    <property type="entry name" value="tRNA_Ile_lys_synt"/>
</dbReference>
<dbReference type="GO" id="GO:0008033">
    <property type="term" value="P:tRNA processing"/>
    <property type="evidence" value="ECO:0007669"/>
    <property type="project" value="UniProtKB-KW"/>
</dbReference>
<dbReference type="InterPro" id="IPR012796">
    <property type="entry name" value="Lysidine-tRNA-synth_C"/>
</dbReference>
<accession>J9CZH7</accession>
<evidence type="ECO:0000256" key="1">
    <source>
        <dbReference type="ARBA" id="ARBA00004496"/>
    </source>
</evidence>
<dbReference type="Pfam" id="PF11734">
    <property type="entry name" value="TilS_C"/>
    <property type="match status" value="1"/>
</dbReference>
<evidence type="ECO:0000256" key="4">
    <source>
        <dbReference type="ARBA" id="ARBA00022598"/>
    </source>
</evidence>
<evidence type="ECO:0000256" key="7">
    <source>
        <dbReference type="ARBA" id="ARBA00022840"/>
    </source>
</evidence>
<dbReference type="HAMAP" id="MF_01161">
    <property type="entry name" value="tRNA_Ile_lys_synt"/>
    <property type="match status" value="1"/>
</dbReference>
<dbReference type="SUPFAM" id="SSF82829">
    <property type="entry name" value="MesJ substrate recognition domain-like"/>
    <property type="match status" value="1"/>
</dbReference>
<dbReference type="EMBL" id="AMCI01001397">
    <property type="protein sequence ID" value="EJX05676.1"/>
    <property type="molecule type" value="Genomic_DNA"/>
</dbReference>
<dbReference type="SUPFAM" id="SSF52402">
    <property type="entry name" value="Adenine nucleotide alpha hydrolases-like"/>
    <property type="match status" value="1"/>
</dbReference>
<dbReference type="NCBIfam" id="TIGR02432">
    <property type="entry name" value="lysidine_TilS_N"/>
    <property type="match status" value="1"/>
</dbReference>
<dbReference type="Pfam" id="PF09179">
    <property type="entry name" value="TilS"/>
    <property type="match status" value="1"/>
</dbReference>
<keyword evidence="7" id="KW-0067">ATP-binding</keyword>
<keyword evidence="6" id="KW-0547">Nucleotide-binding</keyword>
<evidence type="ECO:0000259" key="9">
    <source>
        <dbReference type="SMART" id="SM00977"/>
    </source>
</evidence>
<comment type="subcellular location">
    <subcellularLocation>
        <location evidence="1">Cytoplasm</location>
    </subcellularLocation>
</comment>
<dbReference type="SUPFAM" id="SSF56037">
    <property type="entry name" value="PheT/TilS domain"/>
    <property type="match status" value="1"/>
</dbReference>
<dbReference type="GO" id="GO:0032267">
    <property type="term" value="F:tRNA(Ile)-lysidine synthase activity"/>
    <property type="evidence" value="ECO:0007669"/>
    <property type="project" value="UniProtKB-EC"/>
</dbReference>
<dbReference type="InterPro" id="IPR015262">
    <property type="entry name" value="tRNA_Ile_lys_synt_subst-bd"/>
</dbReference>
<protein>
    <recommendedName>
        <fullName evidence="2">tRNA(Ile)-lysidine synthetase</fullName>
        <ecNumber evidence="2">6.3.4.19</ecNumber>
    </recommendedName>
</protein>
<evidence type="ECO:0000256" key="2">
    <source>
        <dbReference type="ARBA" id="ARBA00013267"/>
    </source>
</evidence>
<sequence length="500" mass="57216">MSSKEEVFSLSPLNPIRVVIALSGGRDSMTLLDVVTRLFHRHDQYLIARVDAVYIHHGLSPNATAWEEHCRQECDKRRIPFHAIAVNVKRHGIGIEAAARDARYRALEQYARQNDMDVILTAHHEDDRIETFLLQWMRGAGPEGLAAFPTTRELVTPGQLASSMPHPILLIRPWCGILRADIERYAKNKHLNWVEDESNDSPKYLRNRIRHEVVPMLEAIRPGFRAAAARSVGITAEAVEVLRSVAAEDVAKCRAKDNPHALHIASLLRLIPARQAWCLRAWMQEEGMRIPNHARLEDGLRQIRETHSDTMLTIRVHNKEVRRWGANLIIRDAVTRSASGPRDARLFWQNQQALELPNWNGEILIVPCRPGEPGIAADRLRHGLFEVRVRKGGEKLKLWPNRPSKYLKDLFAEAKIPSFDRSNYPILWLDGKIVFVAGLGMELRMCDDESKQPNRVRFIFRPEASLWGTKTIRNLEQAHSAQLQRYQTDEHALLNEPLSK</sequence>
<organism evidence="10">
    <name type="scientific">gut metagenome</name>
    <dbReference type="NCBI Taxonomy" id="749906"/>
    <lineage>
        <taxon>unclassified sequences</taxon>
        <taxon>metagenomes</taxon>
        <taxon>organismal metagenomes</taxon>
    </lineage>
</organism>
<gene>
    <name evidence="10" type="ORF">EVA_06216</name>
</gene>
<reference evidence="10" key="1">
    <citation type="journal article" date="2012" name="PLoS ONE">
        <title>Gene sets for utilization of primary and secondary nutrition supplies in the distal gut of endangered iberian lynx.</title>
        <authorList>
            <person name="Alcaide M."/>
            <person name="Messina E."/>
            <person name="Richter M."/>
            <person name="Bargiela R."/>
            <person name="Peplies J."/>
            <person name="Huws S.A."/>
            <person name="Newbold C.J."/>
            <person name="Golyshin P.N."/>
            <person name="Simon M.A."/>
            <person name="Lopez G."/>
            <person name="Yakimov M.M."/>
            <person name="Ferrer M."/>
        </authorList>
    </citation>
    <scope>NUCLEOTIDE SEQUENCE</scope>
</reference>
<dbReference type="SMART" id="SM00977">
    <property type="entry name" value="TilS_C"/>
    <property type="match status" value="1"/>
</dbReference>
<keyword evidence="5" id="KW-0819">tRNA processing</keyword>
<comment type="catalytic activity">
    <reaction evidence="8">
        <text>cytidine(34) in tRNA(Ile2) + L-lysine + ATP = lysidine(34) in tRNA(Ile2) + AMP + diphosphate + H(+)</text>
        <dbReference type="Rhea" id="RHEA:43744"/>
        <dbReference type="Rhea" id="RHEA-COMP:10625"/>
        <dbReference type="Rhea" id="RHEA-COMP:10670"/>
        <dbReference type="ChEBI" id="CHEBI:15378"/>
        <dbReference type="ChEBI" id="CHEBI:30616"/>
        <dbReference type="ChEBI" id="CHEBI:32551"/>
        <dbReference type="ChEBI" id="CHEBI:33019"/>
        <dbReference type="ChEBI" id="CHEBI:82748"/>
        <dbReference type="ChEBI" id="CHEBI:83665"/>
        <dbReference type="ChEBI" id="CHEBI:456215"/>
        <dbReference type="EC" id="6.3.4.19"/>
    </reaction>
</comment>
<keyword evidence="3" id="KW-0963">Cytoplasm</keyword>
<dbReference type="PANTHER" id="PTHR43033:SF1">
    <property type="entry name" value="TRNA(ILE)-LYSIDINE SYNTHASE-RELATED"/>
    <property type="match status" value="1"/>
</dbReference>
<evidence type="ECO:0000313" key="10">
    <source>
        <dbReference type="EMBL" id="EJX05676.1"/>
    </source>
</evidence>
<dbReference type="EC" id="6.3.4.19" evidence="2"/>
<comment type="caution">
    <text evidence="10">The sequence shown here is derived from an EMBL/GenBank/DDBJ whole genome shotgun (WGS) entry which is preliminary data.</text>
</comment>
<dbReference type="PANTHER" id="PTHR43033">
    <property type="entry name" value="TRNA(ILE)-LYSIDINE SYNTHASE-RELATED"/>
    <property type="match status" value="1"/>
</dbReference>
<dbReference type="InterPro" id="IPR012795">
    <property type="entry name" value="tRNA_Ile_lys_synt_N"/>
</dbReference>
<keyword evidence="4" id="KW-0436">Ligase</keyword>
<evidence type="ECO:0000256" key="8">
    <source>
        <dbReference type="ARBA" id="ARBA00048539"/>
    </source>
</evidence>
<dbReference type="GO" id="GO:0005737">
    <property type="term" value="C:cytoplasm"/>
    <property type="evidence" value="ECO:0007669"/>
    <property type="project" value="UniProtKB-SubCell"/>
</dbReference>
<dbReference type="NCBIfam" id="TIGR02433">
    <property type="entry name" value="lysidine_TilS_C"/>
    <property type="match status" value="1"/>
</dbReference>
<evidence type="ECO:0000256" key="5">
    <source>
        <dbReference type="ARBA" id="ARBA00022694"/>
    </source>
</evidence>
<dbReference type="Gene3D" id="3.40.50.620">
    <property type="entry name" value="HUPs"/>
    <property type="match status" value="1"/>
</dbReference>
<dbReference type="GO" id="GO:0005524">
    <property type="term" value="F:ATP binding"/>
    <property type="evidence" value="ECO:0007669"/>
    <property type="project" value="UniProtKB-KW"/>
</dbReference>
<name>J9CZH7_9ZZZZ</name>
<evidence type="ECO:0000256" key="3">
    <source>
        <dbReference type="ARBA" id="ARBA00022490"/>
    </source>
</evidence>
<dbReference type="CDD" id="cd01992">
    <property type="entry name" value="TilS_N"/>
    <property type="match status" value="1"/>
</dbReference>
<proteinExistence type="inferred from homology"/>
<evidence type="ECO:0000256" key="6">
    <source>
        <dbReference type="ARBA" id="ARBA00022741"/>
    </source>
</evidence>